<comment type="caution">
    <text evidence="1">The sequence shown here is derived from an EMBL/GenBank/DDBJ whole genome shotgun (WGS) entry which is preliminary data.</text>
</comment>
<protein>
    <submittedName>
        <fullName evidence="1">Uncharacterized protein</fullName>
    </submittedName>
</protein>
<sequence>MDRRLNGCLDLKDKSSPRRVLRLKGEVATYPWVNTDRIKRLSAEDVPEMLLGNKVCWGAGLEKTL</sequence>
<evidence type="ECO:0000313" key="1">
    <source>
        <dbReference type="EMBL" id="MCI11839.1"/>
    </source>
</evidence>
<dbReference type="Proteomes" id="UP000265520">
    <property type="component" value="Unassembled WGS sequence"/>
</dbReference>
<proteinExistence type="predicted"/>
<name>A0A392PK16_9FABA</name>
<dbReference type="AlphaFoldDB" id="A0A392PK16"/>
<organism evidence="1 2">
    <name type="scientific">Trifolium medium</name>
    <dbReference type="NCBI Taxonomy" id="97028"/>
    <lineage>
        <taxon>Eukaryota</taxon>
        <taxon>Viridiplantae</taxon>
        <taxon>Streptophyta</taxon>
        <taxon>Embryophyta</taxon>
        <taxon>Tracheophyta</taxon>
        <taxon>Spermatophyta</taxon>
        <taxon>Magnoliopsida</taxon>
        <taxon>eudicotyledons</taxon>
        <taxon>Gunneridae</taxon>
        <taxon>Pentapetalae</taxon>
        <taxon>rosids</taxon>
        <taxon>fabids</taxon>
        <taxon>Fabales</taxon>
        <taxon>Fabaceae</taxon>
        <taxon>Papilionoideae</taxon>
        <taxon>50 kb inversion clade</taxon>
        <taxon>NPAAA clade</taxon>
        <taxon>Hologalegina</taxon>
        <taxon>IRL clade</taxon>
        <taxon>Trifolieae</taxon>
        <taxon>Trifolium</taxon>
    </lineage>
</organism>
<evidence type="ECO:0000313" key="2">
    <source>
        <dbReference type="Proteomes" id="UP000265520"/>
    </source>
</evidence>
<accession>A0A392PK16</accession>
<reference evidence="1 2" key="1">
    <citation type="journal article" date="2018" name="Front. Plant Sci.">
        <title>Red Clover (Trifolium pratense) and Zigzag Clover (T. medium) - A Picture of Genomic Similarities and Differences.</title>
        <authorList>
            <person name="Dluhosova J."/>
            <person name="Istvanek J."/>
            <person name="Nedelnik J."/>
            <person name="Repkova J."/>
        </authorList>
    </citation>
    <scope>NUCLEOTIDE SEQUENCE [LARGE SCALE GENOMIC DNA]</scope>
    <source>
        <strain evidence="2">cv. 10/8</strain>
        <tissue evidence="1">Leaf</tissue>
    </source>
</reference>
<dbReference type="EMBL" id="LXQA010081700">
    <property type="protein sequence ID" value="MCI11839.1"/>
    <property type="molecule type" value="Genomic_DNA"/>
</dbReference>
<keyword evidence="2" id="KW-1185">Reference proteome</keyword>